<dbReference type="PROSITE" id="PS50297">
    <property type="entry name" value="ANK_REP_REGION"/>
    <property type="match status" value="3"/>
</dbReference>
<dbReference type="AlphaFoldDB" id="A0A0U5ATL6"/>
<dbReference type="Gene3D" id="2.60.120.1060">
    <property type="entry name" value="NPCBM/NEW2 domain"/>
    <property type="match status" value="1"/>
</dbReference>
<evidence type="ECO:0000256" key="2">
    <source>
        <dbReference type="ARBA" id="ARBA00023043"/>
    </source>
</evidence>
<keyword evidence="1" id="KW-0677">Repeat</keyword>
<reference evidence="4 5" key="1">
    <citation type="submission" date="2015-12" db="EMBL/GenBank/DDBJ databases">
        <title>Genome sequence of Aneurinibacillus soli.</title>
        <authorList>
            <person name="Lee J.S."/>
            <person name="Lee K.C."/>
            <person name="Kim K.K."/>
            <person name="Lee B.W."/>
        </authorList>
    </citation>
    <scope>NUCLEOTIDE SEQUENCE [LARGE SCALE GENOMIC DNA]</scope>
    <source>
        <strain evidence="4 5">CB4</strain>
    </source>
</reference>
<feature type="domain" description="Glycosyl hydrolase family 98 putative carbohydrate-binding module" evidence="3">
    <location>
        <begin position="264"/>
        <end position="344"/>
    </location>
</feature>
<keyword evidence="2" id="KW-0040">ANK repeat</keyword>
<dbReference type="InterPro" id="IPR038637">
    <property type="entry name" value="NPCBM_sf"/>
</dbReference>
<dbReference type="Pfam" id="PF12796">
    <property type="entry name" value="Ank_2"/>
    <property type="match status" value="2"/>
</dbReference>
<dbReference type="Proteomes" id="UP000217696">
    <property type="component" value="Chromosome"/>
</dbReference>
<dbReference type="KEGG" id="asoc:CB4_01278"/>
<keyword evidence="5" id="KW-1185">Reference proteome</keyword>
<evidence type="ECO:0000256" key="1">
    <source>
        <dbReference type="ARBA" id="ARBA00022737"/>
    </source>
</evidence>
<organism evidence="4 5">
    <name type="scientific">Aneurinibacillus soli</name>
    <dbReference type="NCBI Taxonomy" id="1500254"/>
    <lineage>
        <taxon>Bacteria</taxon>
        <taxon>Bacillati</taxon>
        <taxon>Bacillota</taxon>
        <taxon>Bacilli</taxon>
        <taxon>Bacillales</taxon>
        <taxon>Paenibacillaceae</taxon>
        <taxon>Aneurinibacillus group</taxon>
        <taxon>Aneurinibacillus</taxon>
    </lineage>
</organism>
<dbReference type="RefSeq" id="WP_096464183.1">
    <property type="nucleotide sequence ID" value="NZ_AP017312.1"/>
</dbReference>
<dbReference type="OrthoDB" id="2476768at2"/>
<name>A0A0U5ATL6_9BACL</name>
<dbReference type="SUPFAM" id="SSF48403">
    <property type="entry name" value="Ankyrin repeat"/>
    <property type="match status" value="1"/>
</dbReference>
<dbReference type="PROSITE" id="PS51257">
    <property type="entry name" value="PROKAR_LIPOPROTEIN"/>
    <property type="match status" value="1"/>
</dbReference>
<dbReference type="SMART" id="SM00248">
    <property type="entry name" value="ANK"/>
    <property type="match status" value="6"/>
</dbReference>
<accession>A0A0U5ATL6</accession>
<protein>
    <submittedName>
        <fullName evidence="4">Ankyrin repeats (3 copies)</fullName>
    </submittedName>
</protein>
<dbReference type="Gene3D" id="1.25.40.20">
    <property type="entry name" value="Ankyrin repeat-containing domain"/>
    <property type="match status" value="1"/>
</dbReference>
<dbReference type="InterPro" id="IPR050745">
    <property type="entry name" value="Multifunctional_regulatory"/>
</dbReference>
<gene>
    <name evidence="4" type="ORF">CB4_01278</name>
</gene>
<dbReference type="PANTHER" id="PTHR24189">
    <property type="entry name" value="MYOTROPHIN"/>
    <property type="match status" value="1"/>
</dbReference>
<dbReference type="Pfam" id="PF08305">
    <property type="entry name" value="NPCBM"/>
    <property type="match status" value="1"/>
</dbReference>
<dbReference type="PROSITE" id="PS50088">
    <property type="entry name" value="ANK_REPEAT"/>
    <property type="match status" value="3"/>
</dbReference>
<evidence type="ECO:0000313" key="4">
    <source>
        <dbReference type="EMBL" id="BAU27109.1"/>
    </source>
</evidence>
<sequence length="362" mass="39464">MKKTLLSLMVITVLLSGCGTTPEKAREELGKMNIQYTNSSFVNAASNNDTMVIDYFIKSGMSPNVQDTDGKTALAEATRLGHSGIAKMLFENGADPTLKDRAGMNALYYAAADENKFDLLQSFLSKKADINALTNNKTLLMTAAENGNNKAIDLLLSKGADINIKNQLGETALSKAVVTGSIETVKLLLNKGANPKDKIQGKGSLSTLAAYSGYREITEMLINKGTKEMSLLVLPEVNKTEGVKENEVISSNPELHFTKNYNSANPEVTYNLDGKGQKLTFRFQNDQEHVGWFNPYYRAKVIVKGDGKVLLESGFLEGGKSPKEYSVEVKGIKNLTLSVHYDSKDGLADNKSTIFNPVILVQ</sequence>
<dbReference type="EMBL" id="AP017312">
    <property type="protein sequence ID" value="BAU27109.1"/>
    <property type="molecule type" value="Genomic_DNA"/>
</dbReference>
<dbReference type="SUPFAM" id="SSF49785">
    <property type="entry name" value="Galactose-binding domain-like"/>
    <property type="match status" value="1"/>
</dbReference>
<dbReference type="InterPro" id="IPR036770">
    <property type="entry name" value="Ankyrin_rpt-contain_sf"/>
</dbReference>
<evidence type="ECO:0000259" key="3">
    <source>
        <dbReference type="Pfam" id="PF08305"/>
    </source>
</evidence>
<dbReference type="InterPro" id="IPR002110">
    <property type="entry name" value="Ankyrin_rpt"/>
</dbReference>
<proteinExistence type="predicted"/>
<dbReference type="InterPro" id="IPR013222">
    <property type="entry name" value="Glyco_hyd_98_carb-bd"/>
</dbReference>
<dbReference type="InterPro" id="IPR008979">
    <property type="entry name" value="Galactose-bd-like_sf"/>
</dbReference>
<dbReference type="PANTHER" id="PTHR24189:SF50">
    <property type="entry name" value="ANKYRIN REPEAT AND SOCS BOX PROTEIN 2"/>
    <property type="match status" value="1"/>
</dbReference>
<dbReference type="PRINTS" id="PR01415">
    <property type="entry name" value="ANKYRIN"/>
</dbReference>
<evidence type="ECO:0000313" key="5">
    <source>
        <dbReference type="Proteomes" id="UP000217696"/>
    </source>
</evidence>